<feature type="chain" id="PRO_5044425400" description="Lipoprotein" evidence="1">
    <location>
        <begin position="21"/>
        <end position="130"/>
    </location>
</feature>
<sequence length="130" mass="13543">MKPFVMLVCAAALVMSAGCAQLRSGGQDANARDDASSASTPLVDFVIPADALGARDPQLTALLAKVGALASKQSQPMTIRVAALPQDFGYLNQSLRRGIATPRAASVRVENVAAGSCRPYSVQVEPTQTR</sequence>
<evidence type="ECO:0000256" key="1">
    <source>
        <dbReference type="SAM" id="SignalP"/>
    </source>
</evidence>
<feature type="signal peptide" evidence="1">
    <location>
        <begin position="1"/>
        <end position="20"/>
    </location>
</feature>
<evidence type="ECO:0008006" key="4">
    <source>
        <dbReference type="Google" id="ProtNLM"/>
    </source>
</evidence>
<accession>A0A6J5D3X3</accession>
<dbReference type="Proteomes" id="UP000494330">
    <property type="component" value="Unassembled WGS sequence"/>
</dbReference>
<protein>
    <recommendedName>
        <fullName evidence="4">Lipoprotein</fullName>
    </recommendedName>
</protein>
<evidence type="ECO:0000313" key="3">
    <source>
        <dbReference type="Proteomes" id="UP000494330"/>
    </source>
</evidence>
<evidence type="ECO:0000313" key="2">
    <source>
        <dbReference type="EMBL" id="VWC13173.1"/>
    </source>
</evidence>
<keyword evidence="3" id="KW-1185">Reference proteome</keyword>
<dbReference type="AlphaFoldDB" id="A0A6J5D3X3"/>
<gene>
    <name evidence="2" type="ORF">BPA30113_05324</name>
</gene>
<organism evidence="2 3">
    <name type="scientific">Burkholderia paludis</name>
    <dbReference type="NCBI Taxonomy" id="1506587"/>
    <lineage>
        <taxon>Bacteria</taxon>
        <taxon>Pseudomonadati</taxon>
        <taxon>Pseudomonadota</taxon>
        <taxon>Betaproteobacteria</taxon>
        <taxon>Burkholderiales</taxon>
        <taxon>Burkholderiaceae</taxon>
        <taxon>Burkholderia</taxon>
        <taxon>Burkholderia cepacia complex</taxon>
    </lineage>
</organism>
<dbReference type="RefSeq" id="WP_425322004.1">
    <property type="nucleotide sequence ID" value="NZ_CABVQD010000023.1"/>
</dbReference>
<proteinExistence type="predicted"/>
<name>A0A6J5D3X3_9BURK</name>
<dbReference type="PROSITE" id="PS51257">
    <property type="entry name" value="PROKAR_LIPOPROTEIN"/>
    <property type="match status" value="1"/>
</dbReference>
<dbReference type="EMBL" id="CABVQD010000023">
    <property type="protein sequence ID" value="VWC13173.1"/>
    <property type="molecule type" value="Genomic_DNA"/>
</dbReference>
<reference evidence="2 3" key="1">
    <citation type="submission" date="2019-09" db="EMBL/GenBank/DDBJ databases">
        <authorList>
            <person name="Depoorter E."/>
        </authorList>
    </citation>
    <scope>NUCLEOTIDE SEQUENCE [LARGE SCALE GENOMIC DNA]</scope>
    <source>
        <strain evidence="2">LMG 30113</strain>
    </source>
</reference>
<keyword evidence="1" id="KW-0732">Signal</keyword>